<feature type="compositionally biased region" description="Polar residues" evidence="1">
    <location>
        <begin position="101"/>
        <end position="111"/>
    </location>
</feature>
<name>A0A1V6TKP3_9EURO</name>
<dbReference type="OrthoDB" id="3520229at2759"/>
<comment type="caution">
    <text evidence="3">The sequence shown here is derived from an EMBL/GenBank/DDBJ whole genome shotgun (WGS) entry which is preliminary data.</text>
</comment>
<feature type="region of interest" description="Disordered" evidence="1">
    <location>
        <begin position="101"/>
        <end position="138"/>
    </location>
</feature>
<dbReference type="AlphaFoldDB" id="A0A1V6TKP3"/>
<organism evidence="3 4">
    <name type="scientific">Penicillium steckii</name>
    <dbReference type="NCBI Taxonomy" id="303698"/>
    <lineage>
        <taxon>Eukaryota</taxon>
        <taxon>Fungi</taxon>
        <taxon>Dikarya</taxon>
        <taxon>Ascomycota</taxon>
        <taxon>Pezizomycotina</taxon>
        <taxon>Eurotiomycetes</taxon>
        <taxon>Eurotiomycetidae</taxon>
        <taxon>Eurotiales</taxon>
        <taxon>Aspergillaceae</taxon>
        <taxon>Penicillium</taxon>
    </lineage>
</organism>
<dbReference type="Proteomes" id="UP000191285">
    <property type="component" value="Unassembled WGS sequence"/>
</dbReference>
<proteinExistence type="predicted"/>
<keyword evidence="2" id="KW-0812">Transmembrane</keyword>
<evidence type="ECO:0000256" key="1">
    <source>
        <dbReference type="SAM" id="MobiDB-lite"/>
    </source>
</evidence>
<evidence type="ECO:0000313" key="3">
    <source>
        <dbReference type="EMBL" id="OQE26554.1"/>
    </source>
</evidence>
<keyword evidence="4" id="KW-1185">Reference proteome</keyword>
<sequence>MPSATTTTSSSASTTCGSSAQYELPVKDAACGVPNSDKYKTYIEKCAQPAGVKAYNHDCALYAPALDQSVQDLTDCLYKAGVKWEDVWCFGDVNNTATGTSYPTATATATGKDSKSSDKETSTATSSSGEASSTTSSNGAVDMSGGVFSLKMGVVFSLVLSGLFVGM</sequence>
<feature type="transmembrane region" description="Helical" evidence="2">
    <location>
        <begin position="143"/>
        <end position="165"/>
    </location>
</feature>
<evidence type="ECO:0000256" key="2">
    <source>
        <dbReference type="SAM" id="Phobius"/>
    </source>
</evidence>
<accession>A0A1V6TKP3</accession>
<protein>
    <submittedName>
        <fullName evidence="3">Uncharacterized protein</fullName>
    </submittedName>
</protein>
<dbReference type="EMBL" id="MLKD01000005">
    <property type="protein sequence ID" value="OQE26554.1"/>
    <property type="molecule type" value="Genomic_DNA"/>
</dbReference>
<reference evidence="4" key="1">
    <citation type="journal article" date="2017" name="Nat. Microbiol.">
        <title>Global analysis of biosynthetic gene clusters reveals vast potential of secondary metabolite production in Penicillium species.</title>
        <authorList>
            <person name="Nielsen J.C."/>
            <person name="Grijseels S."/>
            <person name="Prigent S."/>
            <person name="Ji B."/>
            <person name="Dainat J."/>
            <person name="Nielsen K.F."/>
            <person name="Frisvad J.C."/>
            <person name="Workman M."/>
            <person name="Nielsen J."/>
        </authorList>
    </citation>
    <scope>NUCLEOTIDE SEQUENCE [LARGE SCALE GENOMIC DNA]</scope>
    <source>
        <strain evidence="4">IBT 24891</strain>
    </source>
</reference>
<keyword evidence="2" id="KW-1133">Transmembrane helix</keyword>
<feature type="compositionally biased region" description="Low complexity" evidence="1">
    <location>
        <begin position="122"/>
        <end position="137"/>
    </location>
</feature>
<feature type="compositionally biased region" description="Basic and acidic residues" evidence="1">
    <location>
        <begin position="112"/>
        <end position="121"/>
    </location>
</feature>
<gene>
    <name evidence="3" type="ORF">PENSTE_c005G02081</name>
</gene>
<evidence type="ECO:0000313" key="4">
    <source>
        <dbReference type="Proteomes" id="UP000191285"/>
    </source>
</evidence>
<keyword evidence="2" id="KW-0472">Membrane</keyword>